<evidence type="ECO:0000256" key="9">
    <source>
        <dbReference type="ARBA" id="ARBA00023273"/>
    </source>
</evidence>
<protein>
    <submittedName>
        <fullName evidence="17">WD repeat-containing protein 19</fullName>
    </submittedName>
</protein>
<feature type="region of interest" description="Disordered" evidence="11">
    <location>
        <begin position="811"/>
        <end position="832"/>
    </location>
</feature>
<keyword evidence="7" id="KW-0969">Cilium</keyword>
<organism evidence="17 18">
    <name type="scientific">Zootermopsis nevadensis</name>
    <name type="common">Dampwood termite</name>
    <dbReference type="NCBI Taxonomy" id="136037"/>
    <lineage>
        <taxon>Eukaryota</taxon>
        <taxon>Metazoa</taxon>
        <taxon>Ecdysozoa</taxon>
        <taxon>Arthropoda</taxon>
        <taxon>Hexapoda</taxon>
        <taxon>Insecta</taxon>
        <taxon>Pterygota</taxon>
        <taxon>Neoptera</taxon>
        <taxon>Polyneoptera</taxon>
        <taxon>Dictyoptera</taxon>
        <taxon>Blattodea</taxon>
        <taxon>Blattoidea</taxon>
        <taxon>Termitoidae</taxon>
        <taxon>Termopsidae</taxon>
        <taxon>Zootermopsis</taxon>
    </lineage>
</organism>
<keyword evidence="6 10" id="KW-0802">TPR repeat</keyword>
<dbReference type="GO" id="GO:0008104">
    <property type="term" value="P:intracellular protein localization"/>
    <property type="evidence" value="ECO:0007669"/>
    <property type="project" value="UniProtKB-ARBA"/>
</dbReference>
<keyword evidence="2" id="KW-0963">Cytoplasm</keyword>
<feature type="domain" description="IF140/IFT172/WDR19 TPR" evidence="16">
    <location>
        <begin position="860"/>
        <end position="1072"/>
    </location>
</feature>
<evidence type="ECO:0000259" key="14">
    <source>
        <dbReference type="Pfam" id="PF23387"/>
    </source>
</evidence>
<evidence type="ECO:0000256" key="7">
    <source>
        <dbReference type="ARBA" id="ARBA00023069"/>
    </source>
</evidence>
<evidence type="ECO:0000256" key="10">
    <source>
        <dbReference type="PROSITE-ProRule" id="PRU00339"/>
    </source>
</evidence>
<dbReference type="Gene3D" id="2.130.10.10">
    <property type="entry name" value="YVTN repeat-like/Quinoprotein amine dehydrogenase"/>
    <property type="match status" value="2"/>
</dbReference>
<dbReference type="Pfam" id="PF23389">
    <property type="entry name" value="Beta-prop_WDR19_1st"/>
    <property type="match status" value="1"/>
</dbReference>
<keyword evidence="8" id="KW-0206">Cytoskeleton</keyword>
<evidence type="ECO:0000259" key="16">
    <source>
        <dbReference type="Pfam" id="PF24762"/>
    </source>
</evidence>
<proteinExistence type="predicted"/>
<accession>A0A067RC29</accession>
<reference evidence="17 18" key="1">
    <citation type="journal article" date="2014" name="Nat. Commun.">
        <title>Molecular traces of alternative social organization in a termite genome.</title>
        <authorList>
            <person name="Terrapon N."/>
            <person name="Li C."/>
            <person name="Robertson H.M."/>
            <person name="Ji L."/>
            <person name="Meng X."/>
            <person name="Booth W."/>
            <person name="Chen Z."/>
            <person name="Childers C.P."/>
            <person name="Glastad K.M."/>
            <person name="Gokhale K."/>
            <person name="Gowin J."/>
            <person name="Gronenberg W."/>
            <person name="Hermansen R.A."/>
            <person name="Hu H."/>
            <person name="Hunt B.G."/>
            <person name="Huylmans A.K."/>
            <person name="Khalil S.M."/>
            <person name="Mitchell R.D."/>
            <person name="Munoz-Torres M.C."/>
            <person name="Mustard J.A."/>
            <person name="Pan H."/>
            <person name="Reese J.T."/>
            <person name="Scharf M.E."/>
            <person name="Sun F."/>
            <person name="Vogel H."/>
            <person name="Xiao J."/>
            <person name="Yang W."/>
            <person name="Yang Z."/>
            <person name="Yang Z."/>
            <person name="Zhou J."/>
            <person name="Zhu J."/>
            <person name="Brent C.S."/>
            <person name="Elsik C.G."/>
            <person name="Goodisman M.A."/>
            <person name="Liberles D.A."/>
            <person name="Roe R.M."/>
            <person name="Vargo E.L."/>
            <person name="Vilcinskas A."/>
            <person name="Wang J."/>
            <person name="Bornberg-Bauer E."/>
            <person name="Korb J."/>
            <person name="Zhang G."/>
            <person name="Liebig J."/>
        </authorList>
    </citation>
    <scope>NUCLEOTIDE SEQUENCE [LARGE SCALE GENOMIC DNA]</scope>
    <source>
        <tissue evidence="17">Whole organism</tissue>
    </source>
</reference>
<feature type="domain" description="IFT80/172/WDR35 TPR" evidence="14">
    <location>
        <begin position="684"/>
        <end position="774"/>
    </location>
</feature>
<dbReference type="InterPro" id="IPR001680">
    <property type="entry name" value="WD40_rpt"/>
</dbReference>
<dbReference type="FunFam" id="1.25.40.470:FF:000009">
    <property type="entry name" value="WD repeat-containing protein 19 isoform X1"/>
    <property type="match status" value="1"/>
</dbReference>
<dbReference type="STRING" id="136037.A0A067RC29"/>
<dbReference type="GO" id="GO:0030991">
    <property type="term" value="C:intraciliary transport particle A"/>
    <property type="evidence" value="ECO:0007669"/>
    <property type="project" value="TreeGrafter"/>
</dbReference>
<feature type="domain" description="WDR19 WD40 repeat" evidence="12">
    <location>
        <begin position="360"/>
        <end position="640"/>
    </location>
</feature>
<dbReference type="PANTHER" id="PTHR14920:SF0">
    <property type="entry name" value="WD REPEAT DOMAIN 19"/>
    <property type="match status" value="1"/>
</dbReference>
<dbReference type="GO" id="GO:0035721">
    <property type="term" value="P:intraciliary retrograde transport"/>
    <property type="evidence" value="ECO:0007669"/>
    <property type="project" value="InterPro"/>
</dbReference>
<dbReference type="FunFam" id="2.130.10.10:FF:000242">
    <property type="entry name" value="WD repeat domain 19, isoform CRA_a"/>
    <property type="match status" value="1"/>
</dbReference>
<dbReference type="eggNOG" id="KOG2247">
    <property type="taxonomic scope" value="Eukaryota"/>
</dbReference>
<dbReference type="Pfam" id="PF24762">
    <property type="entry name" value="TPR_IF140-IFT172"/>
    <property type="match status" value="1"/>
</dbReference>
<feature type="repeat" description="TPR" evidence="10">
    <location>
        <begin position="1044"/>
        <end position="1077"/>
    </location>
</feature>
<evidence type="ECO:0000259" key="13">
    <source>
        <dbReference type="Pfam" id="PF23145"/>
    </source>
</evidence>
<dbReference type="GO" id="GO:0005929">
    <property type="term" value="C:cilium"/>
    <property type="evidence" value="ECO:0007669"/>
    <property type="project" value="TreeGrafter"/>
</dbReference>
<evidence type="ECO:0000259" key="12">
    <source>
        <dbReference type="Pfam" id="PF15911"/>
    </source>
</evidence>
<evidence type="ECO:0000259" key="15">
    <source>
        <dbReference type="Pfam" id="PF23389"/>
    </source>
</evidence>
<dbReference type="OMA" id="NDMLTHT"/>
<dbReference type="PANTHER" id="PTHR14920">
    <property type="entry name" value="OSMOTIC AVOIDANCE ABNORMAL PROTEIN 1/WD REPEAT MEMBRANE PROTEIN"/>
    <property type="match status" value="1"/>
</dbReference>
<evidence type="ECO:0000256" key="8">
    <source>
        <dbReference type="ARBA" id="ARBA00023212"/>
    </source>
</evidence>
<feature type="compositionally biased region" description="Basic and acidic residues" evidence="11">
    <location>
        <begin position="818"/>
        <end position="828"/>
    </location>
</feature>
<dbReference type="InterPro" id="IPR056157">
    <property type="entry name" value="TPR_IFT80_172_dom"/>
</dbReference>
<dbReference type="SUPFAM" id="SSF48452">
    <property type="entry name" value="TPR-like"/>
    <property type="match status" value="2"/>
</dbReference>
<dbReference type="InterPro" id="IPR056168">
    <property type="entry name" value="TPR_IF140/IFT172/WDR19"/>
</dbReference>
<evidence type="ECO:0000256" key="3">
    <source>
        <dbReference type="ARBA" id="ARBA00022574"/>
    </source>
</evidence>
<feature type="domain" description="WDR19 first beta-propeller" evidence="15">
    <location>
        <begin position="20"/>
        <end position="340"/>
    </location>
</feature>
<dbReference type="EMBL" id="KK852744">
    <property type="protein sequence ID" value="KDR17352.1"/>
    <property type="molecule type" value="Genomic_DNA"/>
</dbReference>
<dbReference type="InterPro" id="IPR057855">
    <property type="entry name" value="Beta-prop_WDR19_1st"/>
</dbReference>
<dbReference type="Proteomes" id="UP000027135">
    <property type="component" value="Unassembled WGS sequence"/>
</dbReference>
<dbReference type="GO" id="GO:0060271">
    <property type="term" value="P:cilium assembly"/>
    <property type="evidence" value="ECO:0007669"/>
    <property type="project" value="TreeGrafter"/>
</dbReference>
<dbReference type="FunCoup" id="A0A067RC29">
    <property type="interactions" value="151"/>
</dbReference>
<dbReference type="InterPro" id="IPR039468">
    <property type="entry name" value="WDR19_WD40_rpt"/>
</dbReference>
<gene>
    <name evidence="17" type="ORF">L798_08553</name>
</gene>
<dbReference type="InterPro" id="IPR056170">
    <property type="entry name" value="Znf_IFT121-like"/>
</dbReference>
<dbReference type="Pfam" id="PF23145">
    <property type="entry name" value="Zf_2nd_IFT121"/>
    <property type="match status" value="1"/>
</dbReference>
<dbReference type="SUPFAM" id="SSF82171">
    <property type="entry name" value="DPP6 N-terminal domain-like"/>
    <property type="match status" value="1"/>
</dbReference>
<name>A0A067RC29_ZOONE</name>
<keyword evidence="18" id="KW-1185">Reference proteome</keyword>
<feature type="domain" description="IFT121-like zinc finger" evidence="13">
    <location>
        <begin position="1306"/>
        <end position="1352"/>
    </location>
</feature>
<dbReference type="Pfam" id="PF15911">
    <property type="entry name" value="Beta-prop_WDR19_2nd"/>
    <property type="match status" value="1"/>
</dbReference>
<keyword evidence="9" id="KW-0966">Cell projection</keyword>
<keyword evidence="4" id="KW-0677">Repeat</keyword>
<dbReference type="Gene3D" id="1.25.40.470">
    <property type="match status" value="2"/>
</dbReference>
<evidence type="ECO:0000256" key="1">
    <source>
        <dbReference type="ARBA" id="ARBA00004120"/>
    </source>
</evidence>
<evidence type="ECO:0000256" key="11">
    <source>
        <dbReference type="SAM" id="MobiDB-lite"/>
    </source>
</evidence>
<sequence>MSNEKLLFRLDQPHGPGDTFVSWQHGSGGFFATTGVDQSVLIYNHHGKKVEQIRLQGACTGFGWDVDGDLLAIITSNSPHVTLWDANTGKRSQVDTGLRDAMSCVRWSKTGSLLAVGTARGNLTIYNHSTAKRVPVLGKHTKRISSGAWSTENLLALGSEDKTLSISNAEGDTLRIISLRAEPSDIQFSKMKLDERLDGENTVSVLVGRKTLFLYNLHDPENPVELAFQQRYGSVVTYKWFGDGYILLGFSAGFFVAISTHMKEVGQELFQTKNHRDSLNDIAICSRLGNVASCGDNQVKIHNMSNLQETSSVLTVEEDEVERLSWSEDGQLLGVVTHSGSIYVYLSQLPMVWSAFNTHLAVLTSLTELTLYSHEQDSKGKLPTPLLNVDLPVEPTFVSLGPYHCAAGMNNRAWFFELGQNKPALLRDREYLGTVTSLRLNAEYASVLCEGKIQLHMIETPDVSGEGREVRLFPDQHSHEMNITAHALTTDFLIYASDMGHIHYFFLEDWKLVTDFRHSVGIRELYADQMGSRLVVVDDKSEGCVYNPITDEMLKIPDFPSGCCAVLWDCQPEERDVFVAFDDTRIITYLYNKDSVEGTSVINAGSSKMPTSQVPMLLCGGKVILETASGRLTQMTLSTHEVSGSNIHDIHKGSLELALSKQLKLHRFSEAWKTCQVLNRKETWEQLAEVLMRNLEIEFAIRVYRHIGNVGMVWSLESIQDVEDQRLLAGHIALFLCDFDTAQDWYLKSSQPVAALHMRRDLLQWDQALQLAGKLAPEQIPYIAREYAQQLEFTGNYAEALSHYERGLLEAPPAADGPGKKPHPDQENHNSQCRAGVARAAIHCGDVRRGVSIAADTSSSRQLKRECADILQGMNQLSDAAMLYEKGLFYDKAASAYIRLKNWQKVGELLPNITSTKIHLQYAKAKEADGKYQEAANAYRMARDLDSVVRLNLDHLNNPEEAVHVVLETKSIEGAKMVARFFQRLNDYRSAIRFLVMSQCHDEAFQLARQHHQMELYGEILSGSLETEARPQDYRSLAVHFEGAHNSMLAGKYYYHAGDYSKALKLLMQVMKANSEDAEPISLAIDVVSVANDNHLTSQLIEFLLGETDGIPKDPKFLFRLYMARHQYKEAAKTAIIVANEEQINGNYRNAHDVLFGMYQELRHNCIKIPTEMRSNLMLLHSYILVRLHVRRGEHLKGARMLIRVANNISKFPSHVVPILTSTVIECSRAGLKAHAFSYATMLMRPEYRSQVDPKYSKKIEAVVRKPGSKLSAASEEKEPSTPCPYCDGPLPETELNCGQCKNTVPFCVATGCHIVKDTLTACPNCDFPAIMPELQQIVESGEACPMCSKTISMDQLMRVTDAKSYLHQEAEE</sequence>
<dbReference type="InterPro" id="IPR040379">
    <property type="entry name" value="WDR19/dyf-2"/>
</dbReference>
<evidence type="ECO:0000313" key="18">
    <source>
        <dbReference type="Proteomes" id="UP000027135"/>
    </source>
</evidence>
<evidence type="ECO:0000256" key="5">
    <source>
        <dbReference type="ARBA" id="ARBA00022794"/>
    </source>
</evidence>
<keyword evidence="3" id="KW-0853">WD repeat</keyword>
<dbReference type="OrthoDB" id="10250638at2759"/>
<dbReference type="SUPFAM" id="SSF69322">
    <property type="entry name" value="Tricorn protease domain 2"/>
    <property type="match status" value="1"/>
</dbReference>
<keyword evidence="5" id="KW-0970">Cilium biogenesis/degradation</keyword>
<dbReference type="InterPro" id="IPR019734">
    <property type="entry name" value="TPR_rpt"/>
</dbReference>
<dbReference type="InParanoid" id="A0A067RC29"/>
<comment type="subcellular location">
    <subcellularLocation>
        <location evidence="1">Cytoplasm</location>
        <location evidence="1">Cytoskeleton</location>
        <location evidence="1">Cilium basal body</location>
    </subcellularLocation>
</comment>
<dbReference type="InterPro" id="IPR015943">
    <property type="entry name" value="WD40/YVTN_repeat-like_dom_sf"/>
</dbReference>
<dbReference type="PROSITE" id="PS50005">
    <property type="entry name" value="TPR"/>
    <property type="match status" value="1"/>
</dbReference>
<evidence type="ECO:0000256" key="4">
    <source>
        <dbReference type="ARBA" id="ARBA00022737"/>
    </source>
</evidence>
<dbReference type="Pfam" id="PF23387">
    <property type="entry name" value="TPR_IFT80_172"/>
    <property type="match status" value="1"/>
</dbReference>
<evidence type="ECO:0000256" key="2">
    <source>
        <dbReference type="ARBA" id="ARBA00022490"/>
    </source>
</evidence>
<evidence type="ECO:0000313" key="17">
    <source>
        <dbReference type="EMBL" id="KDR17352.1"/>
    </source>
</evidence>
<dbReference type="SMART" id="SM00320">
    <property type="entry name" value="WD40"/>
    <property type="match status" value="7"/>
</dbReference>
<evidence type="ECO:0000256" key="6">
    <source>
        <dbReference type="ARBA" id="ARBA00022803"/>
    </source>
</evidence>
<dbReference type="InterPro" id="IPR011990">
    <property type="entry name" value="TPR-like_helical_dom_sf"/>
</dbReference>